<dbReference type="Gene3D" id="2.60.40.1730">
    <property type="entry name" value="tricorn interacting facor f3 domain"/>
    <property type="match status" value="1"/>
</dbReference>
<name>A0ABT7YFT0_9BACT</name>
<dbReference type="EC" id="3.4.11.2" evidence="4"/>
<keyword evidence="15" id="KW-1185">Reference proteome</keyword>
<evidence type="ECO:0000256" key="1">
    <source>
        <dbReference type="ARBA" id="ARBA00000098"/>
    </source>
</evidence>
<evidence type="ECO:0000256" key="5">
    <source>
        <dbReference type="ARBA" id="ARBA00015611"/>
    </source>
</evidence>
<evidence type="ECO:0000256" key="8">
    <source>
        <dbReference type="ARBA" id="ARBA00022723"/>
    </source>
</evidence>
<dbReference type="GO" id="GO:0004177">
    <property type="term" value="F:aminopeptidase activity"/>
    <property type="evidence" value="ECO:0007669"/>
    <property type="project" value="UniProtKB-KW"/>
</dbReference>
<keyword evidence="6 14" id="KW-0031">Aminopeptidase</keyword>
<evidence type="ECO:0000256" key="10">
    <source>
        <dbReference type="ARBA" id="ARBA00022833"/>
    </source>
</evidence>
<evidence type="ECO:0000256" key="3">
    <source>
        <dbReference type="ARBA" id="ARBA00010136"/>
    </source>
</evidence>
<keyword evidence="11" id="KW-0482">Metalloprotease</keyword>
<feature type="domain" description="Aminopeptidase N-like N-terminal" evidence="13">
    <location>
        <begin position="87"/>
        <end position="277"/>
    </location>
</feature>
<accession>A0ABT7YFT0</accession>
<comment type="catalytic activity">
    <reaction evidence="1">
        <text>Release of an N-terminal amino acid, Xaa-|-Yaa- from a peptide, amide or arylamide. Xaa is preferably Ala, but may be most amino acids including Pro (slow action). When a terminal hydrophobic residue is followed by a prolyl residue, the two may be released as an intact Xaa-Pro dipeptide.</text>
        <dbReference type="EC" id="3.4.11.2"/>
    </reaction>
</comment>
<comment type="cofactor">
    <cofactor evidence="2">
        <name>Zn(2+)</name>
        <dbReference type="ChEBI" id="CHEBI:29105"/>
    </cofactor>
</comment>
<evidence type="ECO:0000256" key="11">
    <source>
        <dbReference type="ARBA" id="ARBA00023049"/>
    </source>
</evidence>
<comment type="caution">
    <text evidence="14">The sequence shown here is derived from an EMBL/GenBank/DDBJ whole genome shotgun (WGS) entry which is preliminary data.</text>
</comment>
<reference evidence="14" key="1">
    <citation type="submission" date="2023-06" db="EMBL/GenBank/DDBJ databases">
        <title>Robiginitalea aurantiacus sp. nov. and Algoriphagus sediminis sp. nov., isolated from coastal sediment.</title>
        <authorList>
            <person name="Zhou Z.Y."/>
            <person name="An J."/>
            <person name="Jia Y.W."/>
            <person name="Du Z.J."/>
        </authorList>
    </citation>
    <scope>NUCLEOTIDE SEQUENCE</scope>
    <source>
        <strain evidence="14">C2-7</strain>
    </source>
</reference>
<evidence type="ECO:0000259" key="13">
    <source>
        <dbReference type="Pfam" id="PF17900"/>
    </source>
</evidence>
<keyword evidence="7" id="KW-0645">Protease</keyword>
<dbReference type="InterPro" id="IPR050344">
    <property type="entry name" value="Peptidase_M1_aminopeptidases"/>
</dbReference>
<evidence type="ECO:0000256" key="6">
    <source>
        <dbReference type="ARBA" id="ARBA00022438"/>
    </source>
</evidence>
<dbReference type="InterPro" id="IPR027268">
    <property type="entry name" value="Peptidase_M4/M1_CTD_sf"/>
</dbReference>
<protein>
    <recommendedName>
        <fullName evidence="5">Aminopeptidase N</fullName>
        <ecNumber evidence="4">3.4.11.2</ecNumber>
    </recommendedName>
</protein>
<dbReference type="InterPro" id="IPR042097">
    <property type="entry name" value="Aminopeptidase_N-like_N_sf"/>
</dbReference>
<gene>
    <name evidence="14" type="ORF">QVH07_14570</name>
</gene>
<dbReference type="PROSITE" id="PS51257">
    <property type="entry name" value="PROKAR_LIPOPROTEIN"/>
    <property type="match status" value="1"/>
</dbReference>
<dbReference type="SUPFAM" id="SSF55486">
    <property type="entry name" value="Metalloproteases ('zincins'), catalytic domain"/>
    <property type="match status" value="1"/>
</dbReference>
<organism evidence="14 15">
    <name type="scientific">Algoriphagus sediminis</name>
    <dbReference type="NCBI Taxonomy" id="3057113"/>
    <lineage>
        <taxon>Bacteria</taxon>
        <taxon>Pseudomonadati</taxon>
        <taxon>Bacteroidota</taxon>
        <taxon>Cytophagia</taxon>
        <taxon>Cytophagales</taxon>
        <taxon>Cyclobacteriaceae</taxon>
        <taxon>Algoriphagus</taxon>
    </lineage>
</organism>
<dbReference type="Proteomes" id="UP001171916">
    <property type="component" value="Unassembled WGS sequence"/>
</dbReference>
<dbReference type="InterPro" id="IPR001930">
    <property type="entry name" value="Peptidase_M1"/>
</dbReference>
<proteinExistence type="inferred from homology"/>
<dbReference type="InterPro" id="IPR014782">
    <property type="entry name" value="Peptidase_M1_dom"/>
</dbReference>
<evidence type="ECO:0000256" key="2">
    <source>
        <dbReference type="ARBA" id="ARBA00001947"/>
    </source>
</evidence>
<dbReference type="InterPro" id="IPR045357">
    <property type="entry name" value="Aminopeptidase_N-like_N"/>
</dbReference>
<keyword evidence="10" id="KW-0862">Zinc</keyword>
<feature type="domain" description="Peptidase M1 membrane alanine aminopeptidase" evidence="12">
    <location>
        <begin position="314"/>
        <end position="520"/>
    </location>
</feature>
<evidence type="ECO:0000256" key="7">
    <source>
        <dbReference type="ARBA" id="ARBA00022670"/>
    </source>
</evidence>
<evidence type="ECO:0000256" key="9">
    <source>
        <dbReference type="ARBA" id="ARBA00022801"/>
    </source>
</evidence>
<evidence type="ECO:0000259" key="12">
    <source>
        <dbReference type="Pfam" id="PF01433"/>
    </source>
</evidence>
<dbReference type="Pfam" id="PF01433">
    <property type="entry name" value="Peptidase_M1"/>
    <property type="match status" value="1"/>
</dbReference>
<dbReference type="PANTHER" id="PTHR11533">
    <property type="entry name" value="PROTEASE M1 ZINC METALLOPROTEASE"/>
    <property type="match status" value="1"/>
</dbReference>
<dbReference type="SUPFAM" id="SSF63737">
    <property type="entry name" value="Leukotriene A4 hydrolase N-terminal domain"/>
    <property type="match status" value="1"/>
</dbReference>
<dbReference type="Pfam" id="PF17900">
    <property type="entry name" value="Peptidase_M1_N"/>
    <property type="match status" value="1"/>
</dbReference>
<dbReference type="PRINTS" id="PR00756">
    <property type="entry name" value="ALADIPTASE"/>
</dbReference>
<evidence type="ECO:0000313" key="14">
    <source>
        <dbReference type="EMBL" id="MDN3205385.1"/>
    </source>
</evidence>
<dbReference type="EMBL" id="JAUEPH010000006">
    <property type="protein sequence ID" value="MDN3205385.1"/>
    <property type="molecule type" value="Genomic_DNA"/>
</dbReference>
<evidence type="ECO:0000313" key="15">
    <source>
        <dbReference type="Proteomes" id="UP001171916"/>
    </source>
</evidence>
<sequence>MKQLTSMPKTFSLKYTPIFVFAIITGIIGCKSTADVPIQEVNQTVEEVPDSEFTTEDSLEFVRILREKESEILDYRGSFPKDIEVHHVELELGFDYQNQSVSGIARLLISPHFYPIKTFELDAKEFELGRISKIVGEDTLKLGYSYTDAEKITIYLPEEIQKEDSIWVEINYKAFPERSTKAGSSAITDTKGLYFIDPLDTIPNKPTMIWTQGETEHNSRWFPMVDKPNQRFTQKFILTVPDSLISLSNGELISQNDLGNGMRQDTWVMDIPHAPYLAAVAVGDFGKVSDSWEDVPLGYYVEKGFEAGAKKVFQNTPEMIEFFSELLGVDFPWPKYDQLVVRDFVSGAMENTTLSIFMEELRLTEREAIDSEWDYIIAHELFHQWFGDYVTTESWSNLTLNEAFANYSEYLWNEHFYSRDEADLKLMAEKEGYFYEAETKQVDLIRFKYEDSEDMFDSHSYAKGGAILHMLRKAIGDEAFFESLKHYLKENALKSVEAHDLRLAIEEVTGRDMNWFFNQWFFDKGHPQLLVRADYSQPENVLLEVYQTQDLNTTPIYKLPFEVSWYVEGVRRSKRFVLERAFQQFALENEDPVEVVYFDEQKELLAITNPSFSPEQWSLQFFQSEYGVSRYEALDSLEISGREDLWRQAVKAGLSDDFSSIQEYSLLTLMSKDSWFQDMPELEELVFSIATNSEDNSVKSTALDVLAAQWKEKYNPTFRLMVNHPSYLVAGSALMGLMASETKPMSLEEVESYESEESYHMIIPVAEYYLDNAITGKGPWFMEKVRSLSGDGLYYFFGYFGEYFSMNPDEGEEEAILYLLNLMENSPKTGEKLGAFQALLGFADKPEVVEEMQRISGKESDDFLKQYYGYFLNNL</sequence>
<keyword evidence="9 14" id="KW-0378">Hydrolase</keyword>
<dbReference type="PANTHER" id="PTHR11533:SF174">
    <property type="entry name" value="PUROMYCIN-SENSITIVE AMINOPEPTIDASE-RELATED"/>
    <property type="match status" value="1"/>
</dbReference>
<comment type="similarity">
    <text evidence="3">Belongs to the peptidase M1 family.</text>
</comment>
<keyword evidence="8" id="KW-0479">Metal-binding</keyword>
<dbReference type="CDD" id="cd09603">
    <property type="entry name" value="M1_APN_like"/>
    <property type="match status" value="1"/>
</dbReference>
<evidence type="ECO:0000256" key="4">
    <source>
        <dbReference type="ARBA" id="ARBA00012564"/>
    </source>
</evidence>
<dbReference type="Gene3D" id="1.10.390.10">
    <property type="entry name" value="Neutral Protease Domain 2"/>
    <property type="match status" value="1"/>
</dbReference>